<dbReference type="Gene3D" id="2.60.40.420">
    <property type="entry name" value="Cupredoxins - blue copper proteins"/>
    <property type="match status" value="1"/>
</dbReference>
<gene>
    <name evidence="2" type="ORF">UFOPK2656_01860</name>
    <name evidence="3" type="ORF">UFOPK3267_02238</name>
    <name evidence="4" type="ORF">UFOPK3651_02164</name>
    <name evidence="5" type="ORF">UFOPK3931_01294</name>
    <name evidence="1" type="ORF">UFOPK4189_02290</name>
</gene>
<dbReference type="SUPFAM" id="SSF49503">
    <property type="entry name" value="Cupredoxins"/>
    <property type="match status" value="1"/>
</dbReference>
<name>A0A6J6A8S0_9ZZZZ</name>
<dbReference type="EMBL" id="CAFBMT010000012">
    <property type="protein sequence ID" value="CAB4940949.1"/>
    <property type="molecule type" value="Genomic_DNA"/>
</dbReference>
<dbReference type="EMBL" id="CAFBIY010000148">
    <property type="protein sequence ID" value="CAB4852700.1"/>
    <property type="molecule type" value="Genomic_DNA"/>
</dbReference>
<dbReference type="EMBL" id="CAEZYF010000011">
    <property type="protein sequence ID" value="CAB4727207.1"/>
    <property type="molecule type" value="Genomic_DNA"/>
</dbReference>
<accession>A0A6J6A8S0</accession>
<evidence type="ECO:0000313" key="2">
    <source>
        <dbReference type="EMBL" id="CAB4727207.1"/>
    </source>
</evidence>
<dbReference type="AlphaFoldDB" id="A0A6J6A8S0"/>
<dbReference type="PROSITE" id="PS51257">
    <property type="entry name" value="PROKAR_LIPOPROTEIN"/>
    <property type="match status" value="1"/>
</dbReference>
<sequence length="519" mass="55575">MKARTVAAVAIVAGALIAAACSTSDASSDTQLVDTTAAPTSQNPQSTVELSTDTTIADLPTRPGAVTLKFKAGPFAIQPGQNNIDTLTTIPQPDVSGWIVGFRPNLEYADGTVPRVDVVHLHHGVWLNLSNRDSTSGLPQRFFAAGEEKTNLVLPSPYGYRYDAGDHWALNYMLHNLTPDNTQVWVTYEIDVIADSAPEATGMLAAHPVWMDVQNGMGYPVFDVLRGDGDGTTYTFPDQANQPYGSDTPRNLWTVDQDGTLIATAGHLHPGGLHTDLYASRAGTTAHLFKSDAKYYEPAGAVSWDVAMTATTPDWHVAVKKGDVLSTTATYDSASASWYESMGIMVVWMGEPGGPADDPFLTTVDTPGMLTHGHLPENDHHGGDADTSYLDLTALPSSPAASTIQIQDWLYGQGDMNFSKSVPTVRQGQTITYDNLDADIGNGQWHTITACKAPCNKSTGIAYPLADGPVIFDSGQLGHGGQPTAGRTTWTIPSTLAPGTYTYFCRIHPVMRGAFRVEK</sequence>
<proteinExistence type="predicted"/>
<protein>
    <submittedName>
        <fullName evidence="1">Unannotated protein</fullName>
    </submittedName>
</protein>
<evidence type="ECO:0000313" key="4">
    <source>
        <dbReference type="EMBL" id="CAB4940949.1"/>
    </source>
</evidence>
<dbReference type="EMBL" id="CAFBOL010000028">
    <property type="protein sequence ID" value="CAB4988237.1"/>
    <property type="molecule type" value="Genomic_DNA"/>
</dbReference>
<dbReference type="EMBL" id="CAESGF010000014">
    <property type="protein sequence ID" value="CAB4364530.1"/>
    <property type="molecule type" value="Genomic_DNA"/>
</dbReference>
<reference evidence="1" key="1">
    <citation type="submission" date="2020-05" db="EMBL/GenBank/DDBJ databases">
        <authorList>
            <person name="Chiriac C."/>
            <person name="Salcher M."/>
            <person name="Ghai R."/>
            <person name="Kavagutti S V."/>
        </authorList>
    </citation>
    <scope>NUCLEOTIDE SEQUENCE</scope>
</reference>
<organism evidence="1">
    <name type="scientific">freshwater metagenome</name>
    <dbReference type="NCBI Taxonomy" id="449393"/>
    <lineage>
        <taxon>unclassified sequences</taxon>
        <taxon>metagenomes</taxon>
        <taxon>ecological metagenomes</taxon>
    </lineage>
</organism>
<dbReference type="InterPro" id="IPR008972">
    <property type="entry name" value="Cupredoxin"/>
</dbReference>
<evidence type="ECO:0000313" key="3">
    <source>
        <dbReference type="EMBL" id="CAB4852700.1"/>
    </source>
</evidence>
<evidence type="ECO:0000313" key="1">
    <source>
        <dbReference type="EMBL" id="CAB4364530.1"/>
    </source>
</evidence>
<evidence type="ECO:0000313" key="5">
    <source>
        <dbReference type="EMBL" id="CAB4988237.1"/>
    </source>
</evidence>